<dbReference type="Pfam" id="PF19037">
    <property type="entry name" value="Fuz_longin_2"/>
    <property type="match status" value="1"/>
</dbReference>
<feature type="compositionally biased region" description="Low complexity" evidence="2">
    <location>
        <begin position="31"/>
        <end position="46"/>
    </location>
</feature>
<accession>A0A2J8AGL1</accession>
<evidence type="ECO:0000313" key="5">
    <source>
        <dbReference type="Proteomes" id="UP000236333"/>
    </source>
</evidence>
<dbReference type="GO" id="GO:0006623">
    <property type="term" value="P:protein targeting to vacuole"/>
    <property type="evidence" value="ECO:0007669"/>
    <property type="project" value="UniProtKB-UniRule"/>
</dbReference>
<evidence type="ECO:0000256" key="1">
    <source>
        <dbReference type="RuleBase" id="RU367048"/>
    </source>
</evidence>
<comment type="similarity">
    <text evidence="1">Belongs to the MON1/SAND family.</text>
</comment>
<feature type="region of interest" description="Disordered" evidence="2">
    <location>
        <begin position="1"/>
        <end position="101"/>
    </location>
</feature>
<dbReference type="InterPro" id="IPR043971">
    <property type="entry name" value="FUZ/MON1/HPS1_longin_2"/>
</dbReference>
<comment type="caution">
    <text evidence="4">The sequence shown here is derived from an EMBL/GenBank/DDBJ whole genome shotgun (WGS) entry which is preliminary data.</text>
</comment>
<dbReference type="EMBL" id="PGGS01000025">
    <property type="protein sequence ID" value="PNH11647.1"/>
    <property type="molecule type" value="Genomic_DNA"/>
</dbReference>
<feature type="compositionally biased region" description="Acidic residues" evidence="2">
    <location>
        <begin position="47"/>
        <end position="60"/>
    </location>
</feature>
<name>A0A2J8AGL1_9CHLO</name>
<sequence>MDPDEPLLESVSFERSAGSGSASGSRRRSDAPAAVSTAAGADAAGDYIDEGEGEDDDDEASVGRGEAGAEDEEDEPSAEAPEATPLPPAGARTAPASDVNDETVQSIEAAVASLALQQQQHPVLLRQPSFTATAAPPQPAGAEHGHGEAFSPVCLPHYNSDAFLHAYIHYLDASSGLYLVLLAGSAEAFHQLSAGRALFEEQVAVRGLMPRLRMLRVPEHASSSGGGAGGRFGHTPLWSYALRFTCLHQLVASPPCPLHRTPAAAAHLAACLAQLHSLLHSPAAPGRPNKLAWFADARCVLVAARDRDMELYAVCDPLTDKATAAGLLEALRRHFGDRGIAADVTLAAAGAAGV</sequence>
<dbReference type="AlphaFoldDB" id="A0A2J8AGL1"/>
<feature type="compositionally biased region" description="Low complexity" evidence="2">
    <location>
        <begin position="15"/>
        <end position="24"/>
    </location>
</feature>
<evidence type="ECO:0000256" key="2">
    <source>
        <dbReference type="SAM" id="MobiDB-lite"/>
    </source>
</evidence>
<dbReference type="Proteomes" id="UP000236333">
    <property type="component" value="Unassembled WGS sequence"/>
</dbReference>
<protein>
    <recommendedName>
        <fullName evidence="1">Vacuolar fusion protein MON1 homolog</fullName>
    </recommendedName>
</protein>
<comment type="function">
    <text evidence="1">Plays an important role in membrane trafficking through the secretory apparatus.</text>
</comment>
<reference evidence="4 5" key="1">
    <citation type="journal article" date="2017" name="Mol. Biol. Evol.">
        <title>The 4-celled Tetrabaena socialis nuclear genome reveals the essential components for genetic control of cell number at the origin of multicellularity in the volvocine lineage.</title>
        <authorList>
            <person name="Featherston J."/>
            <person name="Arakaki Y."/>
            <person name="Hanschen E.R."/>
            <person name="Ferris P.J."/>
            <person name="Michod R.E."/>
            <person name="Olson B.J.S.C."/>
            <person name="Nozaki H."/>
            <person name="Durand P.M."/>
        </authorList>
    </citation>
    <scope>NUCLEOTIDE SEQUENCE [LARGE SCALE GENOMIC DNA]</scope>
    <source>
        <strain evidence="4 5">NIES-571</strain>
    </source>
</reference>
<feature type="domain" description="FUZ/MON1/HPS1 second Longin" evidence="3">
    <location>
        <begin position="131"/>
        <end position="194"/>
    </location>
</feature>
<dbReference type="PANTHER" id="PTHR13027:SF7">
    <property type="entry name" value="VACUOLAR FUSION PROTEIN MON1 HOMOLOG"/>
    <property type="match status" value="1"/>
</dbReference>
<dbReference type="PANTHER" id="PTHR13027">
    <property type="entry name" value="SAND PROTEIN-RELATED"/>
    <property type="match status" value="1"/>
</dbReference>
<proteinExistence type="inferred from homology"/>
<dbReference type="OrthoDB" id="272411at2759"/>
<evidence type="ECO:0000259" key="3">
    <source>
        <dbReference type="Pfam" id="PF19037"/>
    </source>
</evidence>
<dbReference type="GO" id="GO:0016192">
    <property type="term" value="P:vesicle-mediated transport"/>
    <property type="evidence" value="ECO:0007669"/>
    <property type="project" value="InterPro"/>
</dbReference>
<keyword evidence="5" id="KW-1185">Reference proteome</keyword>
<organism evidence="4 5">
    <name type="scientific">Tetrabaena socialis</name>
    <dbReference type="NCBI Taxonomy" id="47790"/>
    <lineage>
        <taxon>Eukaryota</taxon>
        <taxon>Viridiplantae</taxon>
        <taxon>Chlorophyta</taxon>
        <taxon>core chlorophytes</taxon>
        <taxon>Chlorophyceae</taxon>
        <taxon>CS clade</taxon>
        <taxon>Chlamydomonadales</taxon>
        <taxon>Tetrabaenaceae</taxon>
        <taxon>Tetrabaena</taxon>
    </lineage>
</organism>
<dbReference type="InterPro" id="IPR004353">
    <property type="entry name" value="Mon1"/>
</dbReference>
<feature type="compositionally biased region" description="Acidic residues" evidence="2">
    <location>
        <begin position="68"/>
        <end position="77"/>
    </location>
</feature>
<gene>
    <name evidence="4" type="ORF">TSOC_001488</name>
</gene>
<evidence type="ECO:0000313" key="4">
    <source>
        <dbReference type="EMBL" id="PNH11647.1"/>
    </source>
</evidence>